<feature type="compositionally biased region" description="Polar residues" evidence="1">
    <location>
        <begin position="467"/>
        <end position="477"/>
    </location>
</feature>
<proteinExistence type="predicted"/>
<dbReference type="Proteomes" id="UP000000702">
    <property type="component" value="Unassembled WGS sequence"/>
</dbReference>
<feature type="compositionally biased region" description="Polar residues" evidence="1">
    <location>
        <begin position="159"/>
        <end position="169"/>
    </location>
</feature>
<gene>
    <name evidence="2" type="ORF">TCIL3000_0_46850</name>
</gene>
<evidence type="ECO:0000256" key="1">
    <source>
        <dbReference type="SAM" id="MobiDB-lite"/>
    </source>
</evidence>
<reference evidence="2 3" key="2">
    <citation type="journal article" date="2012" name="Proc. Natl. Acad. Sci. U.S.A.">
        <title>Antigenic diversity is generated by distinct evolutionary mechanisms in African trypanosome species.</title>
        <authorList>
            <person name="Jackson A.P."/>
            <person name="Berry A."/>
            <person name="Aslett M."/>
            <person name="Allison H.C."/>
            <person name="Burton P."/>
            <person name="Vavrova-Anderson J."/>
            <person name="Brown R."/>
            <person name="Browne H."/>
            <person name="Corton N."/>
            <person name="Hauser H."/>
            <person name="Gamble J."/>
            <person name="Gilderthorp R."/>
            <person name="Marcello L."/>
            <person name="McQuillan J."/>
            <person name="Otto T.D."/>
            <person name="Quail M.A."/>
            <person name="Sanders M.J."/>
            <person name="van Tonder A."/>
            <person name="Ginger M.L."/>
            <person name="Field M.C."/>
            <person name="Barry J.D."/>
            <person name="Hertz-Fowler C."/>
            <person name="Berriman M."/>
        </authorList>
    </citation>
    <scope>NUCLEOTIDE SEQUENCE [LARGE SCALE GENOMIC DNA]</scope>
    <source>
        <strain evidence="2 3">IL3000</strain>
    </source>
</reference>
<protein>
    <submittedName>
        <fullName evidence="2">WGS project CAEQ00000000 data, annotated contig 1899</fullName>
    </submittedName>
</protein>
<comment type="caution">
    <text evidence="2">The sequence shown here is derived from an EMBL/GenBank/DDBJ whole genome shotgun (WGS) entry which is preliminary data.</text>
</comment>
<dbReference type="AlphaFoldDB" id="F9W9U7"/>
<evidence type="ECO:0000313" key="3">
    <source>
        <dbReference type="Proteomes" id="UP000000702"/>
    </source>
</evidence>
<dbReference type="EMBL" id="CAEQ01001351">
    <property type="protein sequence ID" value="CCD14002.1"/>
    <property type="molecule type" value="Genomic_DNA"/>
</dbReference>
<name>F9W9U7_TRYCI</name>
<sequence length="608" mass="69596">MNMEGEREAVPNWTMGSEVGEVLLKECKTRERINLSHFFQQYYGWTEEKFRHLTLGEFLKQPERYIKNAKRHKKVKKDMQQMLKRLHDNTIKDVRCLVGNGIITLRDWTLRGASALLDHVPSGILDEAVREAHKHLRSPITSRGISVQRSNEESDKLTHQVTGTPSTQHKPGGTRDNELGEILQKACKSWEDVRLVDFLAQEYGKTYGACDPNVTLAAFLENPSHYIENDAEREEVVEKLPEKLHQLRGCILRDVTFLRAVGITTRRDWAHHRYDVVVGGITTRVQTEAVEAVLDDPLFLQMGVAHGTTSGNYKSGSTSEWTMGSEVGEVLLKECKTRERINLSHFFQQYYGWTEEKFRHLTLGEFLKQPERYIKNAKRHKKVKKDMQQMLKRLHDNTIKDVRCLVGNGIITLRDWTLRGASALLDHVPSGILDEAVREAHKHLRSPITSRGISVQRSNEESDKLTHQVTGTPSTQHKPGGTRDNELGEILQKACKSWEDVRLVDFLAQEYGKTYGACDPNVTLAAFLENPSHYIENDAEREEVVEKLPEKLHQLRGCILRDVTFLRAVGITTRRDWAHRQLYHEMLTPITNCILSRKYGSPLDGGTN</sequence>
<feature type="region of interest" description="Disordered" evidence="1">
    <location>
        <begin position="453"/>
        <end position="484"/>
    </location>
</feature>
<evidence type="ECO:0000313" key="2">
    <source>
        <dbReference type="EMBL" id="CCD14002.1"/>
    </source>
</evidence>
<reference evidence="3" key="1">
    <citation type="submission" date="2011-07" db="EMBL/GenBank/DDBJ databases">
        <title>Divergent evolution of antigenic variation in African trypanosomes.</title>
        <authorList>
            <person name="Jackson A.P."/>
            <person name="Berry A."/>
            <person name="Allison H.C."/>
            <person name="Burton P."/>
            <person name="Anderson J."/>
            <person name="Aslett M."/>
            <person name="Brown R."/>
            <person name="Corton N."/>
            <person name="Harris D."/>
            <person name="Hauser H."/>
            <person name="Gamble J."/>
            <person name="Gilderthorp R."/>
            <person name="McQuillan J."/>
            <person name="Quail M.A."/>
            <person name="Sanders M."/>
            <person name="Van Tonder A."/>
            <person name="Ginger M.L."/>
            <person name="Donelson J.E."/>
            <person name="Field M.C."/>
            <person name="Barry J.D."/>
            <person name="Berriman M."/>
            <person name="Hertz-Fowler C."/>
        </authorList>
    </citation>
    <scope>NUCLEOTIDE SEQUENCE [LARGE SCALE GENOMIC DNA]</scope>
    <source>
        <strain evidence="3">IL3000</strain>
    </source>
</reference>
<feature type="region of interest" description="Disordered" evidence="1">
    <location>
        <begin position="145"/>
        <end position="176"/>
    </location>
</feature>
<organism evidence="2 3">
    <name type="scientific">Trypanosoma congolense (strain IL3000)</name>
    <dbReference type="NCBI Taxonomy" id="1068625"/>
    <lineage>
        <taxon>Eukaryota</taxon>
        <taxon>Discoba</taxon>
        <taxon>Euglenozoa</taxon>
        <taxon>Kinetoplastea</taxon>
        <taxon>Metakinetoplastina</taxon>
        <taxon>Trypanosomatida</taxon>
        <taxon>Trypanosomatidae</taxon>
        <taxon>Trypanosoma</taxon>
        <taxon>Nannomonas</taxon>
    </lineage>
</organism>
<dbReference type="VEuPathDB" id="TriTrypDB:TcIL3000_0_46850"/>
<keyword evidence="3" id="KW-1185">Reference proteome</keyword>
<accession>F9W9U7</accession>
<dbReference type="OMA" id="WTMGSEV"/>